<dbReference type="Pfam" id="PF00005">
    <property type="entry name" value="ABC_tran"/>
    <property type="match status" value="1"/>
</dbReference>
<dbReference type="RefSeq" id="WP_011077047.1">
    <property type="nucleotide sequence ID" value="NC_004432.1"/>
</dbReference>
<protein>
    <submittedName>
        <fullName evidence="11">ABC transporter ATP-binding protein</fullName>
    </submittedName>
</protein>
<dbReference type="PROSITE" id="PS50893">
    <property type="entry name" value="ABC_TRANSPORTER_2"/>
    <property type="match status" value="1"/>
</dbReference>
<evidence type="ECO:0000259" key="10">
    <source>
        <dbReference type="PROSITE" id="PS50929"/>
    </source>
</evidence>
<feature type="domain" description="ABC transmembrane type-1" evidence="10">
    <location>
        <begin position="13"/>
        <end position="316"/>
    </location>
</feature>
<feature type="transmembrane region" description="Helical" evidence="8">
    <location>
        <begin position="278"/>
        <end position="301"/>
    </location>
</feature>
<reference evidence="11 12" key="1">
    <citation type="journal article" date="2002" name="Nucleic Acids Res.">
        <title>The complete genomic sequence of Mycoplasma penetrans, an intracellular bacterial pathogen in humans.</title>
        <authorList>
            <person name="Sasaki Y."/>
            <person name="Ishikawa J."/>
            <person name="Yamashita A."/>
            <person name="Oshima K."/>
            <person name="Kenri T."/>
            <person name="Furuya K."/>
            <person name="Yoshino C."/>
            <person name="Horino A."/>
            <person name="Shiba T."/>
            <person name="Sasaki T."/>
            <person name="Hattori M."/>
        </authorList>
    </citation>
    <scope>NUCLEOTIDE SEQUENCE [LARGE SCALE GENOMIC DNA]</scope>
    <source>
        <strain evidence="11 12">HF-2</strain>
    </source>
</reference>
<evidence type="ECO:0000256" key="5">
    <source>
        <dbReference type="ARBA" id="ARBA00022840"/>
    </source>
</evidence>
<dbReference type="GO" id="GO:0015421">
    <property type="term" value="F:ABC-type oligopeptide transporter activity"/>
    <property type="evidence" value="ECO:0007669"/>
    <property type="project" value="TreeGrafter"/>
</dbReference>
<dbReference type="Gene3D" id="3.40.50.300">
    <property type="entry name" value="P-loop containing nucleotide triphosphate hydrolases"/>
    <property type="match status" value="1"/>
</dbReference>
<dbReference type="PROSITE" id="PS00211">
    <property type="entry name" value="ABC_TRANSPORTER_1"/>
    <property type="match status" value="1"/>
</dbReference>
<feature type="domain" description="ABC transporter" evidence="9">
    <location>
        <begin position="344"/>
        <end position="547"/>
    </location>
</feature>
<dbReference type="InterPro" id="IPR003439">
    <property type="entry name" value="ABC_transporter-like_ATP-bd"/>
</dbReference>
<dbReference type="STRING" id="272633.gene:10731320"/>
<dbReference type="Gene3D" id="1.20.1560.10">
    <property type="entry name" value="ABC transporter type 1, transmembrane domain"/>
    <property type="match status" value="1"/>
</dbReference>
<evidence type="ECO:0000256" key="2">
    <source>
        <dbReference type="ARBA" id="ARBA00005417"/>
    </source>
</evidence>
<name>Q8EWI5_MALP2</name>
<feature type="transmembrane region" description="Helical" evidence="8">
    <location>
        <begin position="128"/>
        <end position="149"/>
    </location>
</feature>
<comment type="similarity">
    <text evidence="2">Belongs to the ABC transporter superfamily.</text>
</comment>
<dbReference type="CDD" id="cd03228">
    <property type="entry name" value="ABCC_MRP_Like"/>
    <property type="match status" value="1"/>
</dbReference>
<dbReference type="GO" id="GO:0016887">
    <property type="term" value="F:ATP hydrolysis activity"/>
    <property type="evidence" value="ECO:0007669"/>
    <property type="project" value="InterPro"/>
</dbReference>
<dbReference type="AlphaFoldDB" id="Q8EWI5"/>
<keyword evidence="12" id="KW-1185">Reference proteome</keyword>
<feature type="transmembrane region" description="Helical" evidence="8">
    <location>
        <begin position="12"/>
        <end position="35"/>
    </location>
</feature>
<dbReference type="GO" id="GO:0005524">
    <property type="term" value="F:ATP binding"/>
    <property type="evidence" value="ECO:0007669"/>
    <property type="project" value="UniProtKB-KW"/>
</dbReference>
<keyword evidence="7 8" id="KW-0472">Membrane</keyword>
<dbReference type="InterPro" id="IPR039421">
    <property type="entry name" value="Type_1_exporter"/>
</dbReference>
<dbReference type="Proteomes" id="UP000002522">
    <property type="component" value="Chromosome"/>
</dbReference>
<keyword evidence="4" id="KW-0547">Nucleotide-binding</keyword>
<dbReference type="InterPro" id="IPR003593">
    <property type="entry name" value="AAA+_ATPase"/>
</dbReference>
<dbReference type="PANTHER" id="PTHR43394:SF1">
    <property type="entry name" value="ATP-BINDING CASSETTE SUB-FAMILY B MEMBER 10, MITOCHONDRIAL"/>
    <property type="match status" value="1"/>
</dbReference>
<dbReference type="SUPFAM" id="SSF90123">
    <property type="entry name" value="ABC transporter transmembrane region"/>
    <property type="match status" value="1"/>
</dbReference>
<dbReference type="InterPro" id="IPR017871">
    <property type="entry name" value="ABC_transporter-like_CS"/>
</dbReference>
<evidence type="ECO:0000256" key="7">
    <source>
        <dbReference type="ARBA" id="ARBA00023136"/>
    </source>
</evidence>
<dbReference type="PROSITE" id="PS50929">
    <property type="entry name" value="ABC_TM1F"/>
    <property type="match status" value="1"/>
</dbReference>
<organism evidence="11 12">
    <name type="scientific">Malacoplasma penetrans (strain HF-2)</name>
    <name type="common">Mycoplasma penetrans</name>
    <dbReference type="NCBI Taxonomy" id="272633"/>
    <lineage>
        <taxon>Bacteria</taxon>
        <taxon>Bacillati</taxon>
        <taxon>Mycoplasmatota</taxon>
        <taxon>Mycoplasmoidales</taxon>
        <taxon>Mycoplasmoidaceae</taxon>
        <taxon>Malacoplasma</taxon>
    </lineage>
</organism>
<evidence type="ECO:0000313" key="12">
    <source>
        <dbReference type="Proteomes" id="UP000002522"/>
    </source>
</evidence>
<evidence type="ECO:0000256" key="4">
    <source>
        <dbReference type="ARBA" id="ARBA00022741"/>
    </source>
</evidence>
<dbReference type="InterPro" id="IPR011527">
    <property type="entry name" value="ABC1_TM_dom"/>
</dbReference>
<evidence type="ECO:0000256" key="8">
    <source>
        <dbReference type="SAM" id="Phobius"/>
    </source>
</evidence>
<proteinExistence type="inferred from homology"/>
<gene>
    <name evidence="11" type="ordered locus">MYPE2200</name>
</gene>
<dbReference type="SUPFAM" id="SSF52540">
    <property type="entry name" value="P-loop containing nucleoside triphosphate hydrolases"/>
    <property type="match status" value="1"/>
</dbReference>
<dbReference type="Pfam" id="PF00664">
    <property type="entry name" value="ABC_membrane"/>
    <property type="match status" value="1"/>
</dbReference>
<feature type="transmembrane region" description="Helical" evidence="8">
    <location>
        <begin position="244"/>
        <end position="266"/>
    </location>
</feature>
<keyword evidence="3 8" id="KW-0812">Transmembrane</keyword>
<feature type="transmembrane region" description="Helical" evidence="8">
    <location>
        <begin position="155"/>
        <end position="175"/>
    </location>
</feature>
<feature type="transmembrane region" description="Helical" evidence="8">
    <location>
        <begin position="55"/>
        <end position="75"/>
    </location>
</feature>
<dbReference type="InterPro" id="IPR027417">
    <property type="entry name" value="P-loop_NTPase"/>
</dbReference>
<dbReference type="InParanoid" id="Q8EWI5"/>
<keyword evidence="5 11" id="KW-0067">ATP-binding</keyword>
<accession>Q8EWI5</accession>
<evidence type="ECO:0000256" key="3">
    <source>
        <dbReference type="ARBA" id="ARBA00022692"/>
    </source>
</evidence>
<dbReference type="EMBL" id="BA000026">
    <property type="protein sequence ID" value="BAC44011.1"/>
    <property type="molecule type" value="Genomic_DNA"/>
</dbReference>
<sequence length="547" mass="63273">MYKEIWKYKKLALINIAYAFVNAILFAFTMLSLMFIYNSMEGIFYFKTNSTIIEVIIWVALTLVTVIVLAITSAISEYQSQKLEEYVCCNLRFKIINRINLLNYQLINNQQENINSMLSNDINQLAKLYYSNFTNFFNLGFLSSLIIVIFFVLNWILALTILILISINLLVVKLSQNYSEKISKKFNQKTEEYSDVTKNILEGINTLFFVNKIQLLSSLFLKNPNRVIKKTNIDFSKKSEATHLSIRIVSQVFQLLVLFICAIILINKNVLINSNYNFIGYNNITSIGVLLAIASLGNNLFNSSSNFIKLYNSYNLAKPIYKKLNELKVSEDNRNIFDFNEFNFKIKNIDYKIENKQIFKDFNLTLQTNNNYAFVGNSGCGKSTLARLICGLLPISNGEIYLNDNEINTYQTNSILNKVGYIEPIPFILNDTVKNNITLYDNNFDETKYNNILELLDLKSIDNNLVIDEVENDLSVGQKQRINFARYLYKDCKLFILDEATSNVDNKTASLIESYLLNNKEITLINITHHLNKESYKKYDQIIDLNQ</sequence>
<evidence type="ECO:0000256" key="1">
    <source>
        <dbReference type="ARBA" id="ARBA00004651"/>
    </source>
</evidence>
<dbReference type="KEGG" id="mpe:MYPE2200"/>
<dbReference type="InterPro" id="IPR036640">
    <property type="entry name" value="ABC1_TM_sf"/>
</dbReference>
<evidence type="ECO:0000256" key="6">
    <source>
        <dbReference type="ARBA" id="ARBA00022989"/>
    </source>
</evidence>
<dbReference type="eggNOG" id="COG1132">
    <property type="taxonomic scope" value="Bacteria"/>
</dbReference>
<comment type="subcellular location">
    <subcellularLocation>
        <location evidence="1">Cell membrane</location>
        <topology evidence="1">Multi-pass membrane protein</topology>
    </subcellularLocation>
</comment>
<dbReference type="PANTHER" id="PTHR43394">
    <property type="entry name" value="ATP-DEPENDENT PERMEASE MDL1, MITOCHONDRIAL"/>
    <property type="match status" value="1"/>
</dbReference>
<dbReference type="GO" id="GO:0005886">
    <property type="term" value="C:plasma membrane"/>
    <property type="evidence" value="ECO:0007669"/>
    <property type="project" value="UniProtKB-SubCell"/>
</dbReference>
<evidence type="ECO:0000259" key="9">
    <source>
        <dbReference type="PROSITE" id="PS50893"/>
    </source>
</evidence>
<evidence type="ECO:0000313" key="11">
    <source>
        <dbReference type="EMBL" id="BAC44011.1"/>
    </source>
</evidence>
<dbReference type="HOGENOM" id="CLU_000604_84_3_14"/>
<keyword evidence="6 8" id="KW-1133">Transmembrane helix</keyword>
<dbReference type="SMART" id="SM00382">
    <property type="entry name" value="AAA"/>
    <property type="match status" value="1"/>
</dbReference>